<evidence type="ECO:0008006" key="3">
    <source>
        <dbReference type="Google" id="ProtNLM"/>
    </source>
</evidence>
<dbReference type="Gene3D" id="2.60.120.10">
    <property type="entry name" value="Jelly Rolls"/>
    <property type="match status" value="2"/>
</dbReference>
<accession>A0AA90NJM8</accession>
<evidence type="ECO:0000313" key="2">
    <source>
        <dbReference type="Proteomes" id="UP001178148"/>
    </source>
</evidence>
<evidence type="ECO:0000313" key="1">
    <source>
        <dbReference type="EMBL" id="MDP0587785.1"/>
    </source>
</evidence>
<organism evidence="1 2">
    <name type="scientific">Candidatus Endonucleibacter bathymodioli</name>
    <dbReference type="NCBI Taxonomy" id="539814"/>
    <lineage>
        <taxon>Bacteria</taxon>
        <taxon>Pseudomonadati</taxon>
        <taxon>Pseudomonadota</taxon>
        <taxon>Gammaproteobacteria</taxon>
        <taxon>Oceanospirillales</taxon>
        <taxon>Endozoicomonadaceae</taxon>
        <taxon>Candidatus Endonucleibacter</taxon>
    </lineage>
</organism>
<dbReference type="EMBL" id="JASXSV010000001">
    <property type="protein sequence ID" value="MDP0587785.1"/>
    <property type="molecule type" value="Genomic_DNA"/>
</dbReference>
<comment type="caution">
    <text evidence="1">The sequence shown here is derived from an EMBL/GenBank/DDBJ whole genome shotgun (WGS) entry which is preliminary data.</text>
</comment>
<dbReference type="Proteomes" id="UP001178148">
    <property type="component" value="Unassembled WGS sequence"/>
</dbReference>
<dbReference type="InterPro" id="IPR014710">
    <property type="entry name" value="RmlC-like_jellyroll"/>
</dbReference>
<reference evidence="1 2" key="1">
    <citation type="journal article" date="2023" name="bioRxiv">
        <title>An intranuclear bacterial parasite of deep-sea mussels expresses apoptosis inhibitors acquired from its host.</title>
        <authorList>
            <person name="Gonzalez Porras M.A."/>
            <person name="Assie A."/>
            <person name="Tietjen M."/>
            <person name="Violette M."/>
            <person name="Kleiner M."/>
            <person name="Gruber-Vodicka H."/>
            <person name="Dubilier N."/>
            <person name="Leisch N."/>
        </authorList>
    </citation>
    <scope>NUCLEOTIDE SEQUENCE [LARGE SCALE GENOMIC DNA]</scope>
    <source>
        <strain evidence="1">IAP13</strain>
    </source>
</reference>
<name>A0AA90NJM8_9GAMM</name>
<sequence length="460" mass="53158">MDTDYYLPKTGEIFSYKQITPKIWDATEQNKNIDPMNHIYKVMRRKREVAMNNPSAPQMFSGENLIQNEFSSANKEWQKLEDVFNADWNSIASEQPKELAQLRKAIKVKTVMNHPDLKIIEMALGVNAILPRHTDLAPGVYHVLEGSAKITVNNKSIQAFTGTSIKLDSLSERRIEVVSDAPLKLLWFRWAPSGNQKYLDYGYYLTGSNFHLQPLESVMPKNYEQWDKTVRKVYKQIILDPVEDPIKNSFYAKQKQQLDEMKSQYQFNKFLNMYPDTPLFSNELDVKWLDFENIPSEGFFWAKDASEGGEALTAWNKMTRMKGVFQAKVPKKQFDFNFSYIATGPTGKYVTHSHATPEFYYILGGKTEWIISGNRYIAVSGNLYFHNPYANHEMRGIEEGNPEIVITGSWAPFGNREVFKVPILVTEALSIQPKVSIISDNFQFHDFKIMKNLKFQIKQS</sequence>
<protein>
    <recommendedName>
        <fullName evidence="3">Cupin domain-containing protein</fullName>
    </recommendedName>
</protein>
<dbReference type="AlphaFoldDB" id="A0AA90NJM8"/>
<dbReference type="InterPro" id="IPR011051">
    <property type="entry name" value="RmlC_Cupin_sf"/>
</dbReference>
<gene>
    <name evidence="1" type="ORF">QS748_00660</name>
</gene>
<proteinExistence type="predicted"/>
<dbReference type="SUPFAM" id="SSF51182">
    <property type="entry name" value="RmlC-like cupins"/>
    <property type="match status" value="2"/>
</dbReference>
<keyword evidence="2" id="KW-1185">Reference proteome</keyword>